<keyword evidence="1 2" id="KW-0694">RNA-binding</keyword>
<proteinExistence type="predicted"/>
<dbReference type="InterPro" id="IPR035979">
    <property type="entry name" value="RBD_domain_sf"/>
</dbReference>
<evidence type="ECO:0000313" key="4">
    <source>
        <dbReference type="EMBL" id="ODV89298.1"/>
    </source>
</evidence>
<dbReference type="PANTHER" id="PTHR47640:SF11">
    <property type="entry name" value="RNA-BINDING PROTEIN 42"/>
    <property type="match status" value="1"/>
</dbReference>
<dbReference type="Pfam" id="PF00076">
    <property type="entry name" value="RRM_1"/>
    <property type="match status" value="1"/>
</dbReference>
<dbReference type="InterPro" id="IPR000504">
    <property type="entry name" value="RRM_dom"/>
</dbReference>
<dbReference type="Gene3D" id="3.30.70.330">
    <property type="match status" value="1"/>
</dbReference>
<dbReference type="SUPFAM" id="SSF54928">
    <property type="entry name" value="RNA-binding domain, RBD"/>
    <property type="match status" value="1"/>
</dbReference>
<dbReference type="OrthoDB" id="1749473at2759"/>
<accession>A0A1E4TCC7</accession>
<dbReference type="SMART" id="SM00360">
    <property type="entry name" value="RRM"/>
    <property type="match status" value="1"/>
</dbReference>
<feature type="domain" description="RRM" evidence="3">
    <location>
        <begin position="7"/>
        <end position="85"/>
    </location>
</feature>
<dbReference type="InterPro" id="IPR012677">
    <property type="entry name" value="Nucleotide-bd_a/b_plait_sf"/>
</dbReference>
<dbReference type="AlphaFoldDB" id="A0A1E4TCC7"/>
<dbReference type="PANTHER" id="PTHR47640">
    <property type="entry name" value="TRNA SELENOCYSTEINE 1-ASSOCIATED PROTEIN 1-RELATED-RELATED"/>
    <property type="match status" value="1"/>
</dbReference>
<sequence length="87" mass="9775">EWNAKHFRLFVGNLGPDVSDSVLEAAFAKYSSLAKVKVIMDHRTKTSKGYGFIAFEQAEDYLKAFKEMNGKYVGARPVTLKRATSEL</sequence>
<evidence type="ECO:0000256" key="2">
    <source>
        <dbReference type="PROSITE-ProRule" id="PRU00176"/>
    </source>
</evidence>
<feature type="non-terminal residue" evidence="4">
    <location>
        <position position="87"/>
    </location>
</feature>
<dbReference type="PROSITE" id="PS50102">
    <property type="entry name" value="RRM"/>
    <property type="match status" value="1"/>
</dbReference>
<evidence type="ECO:0000313" key="5">
    <source>
        <dbReference type="Proteomes" id="UP000095023"/>
    </source>
</evidence>
<evidence type="ECO:0000259" key="3">
    <source>
        <dbReference type="PROSITE" id="PS50102"/>
    </source>
</evidence>
<organism evidence="4 5">
    <name type="scientific">Tortispora caseinolytica NRRL Y-17796</name>
    <dbReference type="NCBI Taxonomy" id="767744"/>
    <lineage>
        <taxon>Eukaryota</taxon>
        <taxon>Fungi</taxon>
        <taxon>Dikarya</taxon>
        <taxon>Ascomycota</taxon>
        <taxon>Saccharomycotina</taxon>
        <taxon>Trigonopsidomycetes</taxon>
        <taxon>Trigonopsidales</taxon>
        <taxon>Trigonopsidaceae</taxon>
        <taxon>Tortispora</taxon>
    </lineage>
</organism>
<dbReference type="InterPro" id="IPR050825">
    <property type="entry name" value="RBM42_RBP45_47-like"/>
</dbReference>
<feature type="non-terminal residue" evidence="4">
    <location>
        <position position="1"/>
    </location>
</feature>
<dbReference type="GO" id="GO:0003729">
    <property type="term" value="F:mRNA binding"/>
    <property type="evidence" value="ECO:0007669"/>
    <property type="project" value="InterPro"/>
</dbReference>
<keyword evidence="5" id="KW-1185">Reference proteome</keyword>
<gene>
    <name evidence="4" type="ORF">CANCADRAFT_15279</name>
</gene>
<evidence type="ECO:0000256" key="1">
    <source>
        <dbReference type="ARBA" id="ARBA00022884"/>
    </source>
</evidence>
<protein>
    <recommendedName>
        <fullName evidence="3">RRM domain-containing protein</fullName>
    </recommendedName>
</protein>
<reference evidence="5" key="1">
    <citation type="submission" date="2016-02" db="EMBL/GenBank/DDBJ databases">
        <title>Comparative genomics of biotechnologically important yeasts.</title>
        <authorList>
            <consortium name="DOE Joint Genome Institute"/>
            <person name="Riley R."/>
            <person name="Haridas S."/>
            <person name="Wolfe K.H."/>
            <person name="Lopes M.R."/>
            <person name="Hittinger C.T."/>
            <person name="Goker M."/>
            <person name="Salamov A."/>
            <person name="Wisecaver J."/>
            <person name="Long T.M."/>
            <person name="Aerts A.L."/>
            <person name="Barry K."/>
            <person name="Choi C."/>
            <person name="Clum A."/>
            <person name="Coughlan A.Y."/>
            <person name="Deshpande S."/>
            <person name="Douglass A.P."/>
            <person name="Hanson S.J."/>
            <person name="Klenk H.-P."/>
            <person name="Labutti K."/>
            <person name="Lapidus A."/>
            <person name="Lindquist E."/>
            <person name="Lipzen A."/>
            <person name="Meier-Kolthoff J.P."/>
            <person name="Ohm R.A."/>
            <person name="Otillar R.P."/>
            <person name="Pangilinan J."/>
            <person name="Peng Y."/>
            <person name="Rokas A."/>
            <person name="Rosa C.A."/>
            <person name="Scheuner C."/>
            <person name="Sibirny A.A."/>
            <person name="Slot J.C."/>
            <person name="Stielow J.B."/>
            <person name="Sun H."/>
            <person name="Kurtzman C.P."/>
            <person name="Blackwell M."/>
            <person name="Jeffries T.W."/>
            <person name="Grigoriev I.V."/>
        </authorList>
    </citation>
    <scope>NUCLEOTIDE SEQUENCE [LARGE SCALE GENOMIC DNA]</scope>
    <source>
        <strain evidence="5">NRRL Y-17796</strain>
    </source>
</reference>
<dbReference type="EMBL" id="KV453843">
    <property type="protein sequence ID" value="ODV89298.1"/>
    <property type="molecule type" value="Genomic_DNA"/>
</dbReference>
<dbReference type="Proteomes" id="UP000095023">
    <property type="component" value="Unassembled WGS sequence"/>
</dbReference>
<name>A0A1E4TCC7_9ASCO</name>